<evidence type="ECO:0000313" key="8">
    <source>
        <dbReference type="Ensembl" id="ENSSORP00005029629.1"/>
    </source>
</evidence>
<dbReference type="Proteomes" id="UP000472271">
    <property type="component" value="Chromosome 19"/>
</dbReference>
<dbReference type="SUPFAM" id="SSF52540">
    <property type="entry name" value="P-loop containing nucleoside triphosphate hydrolases"/>
    <property type="match status" value="1"/>
</dbReference>
<evidence type="ECO:0000256" key="6">
    <source>
        <dbReference type="RuleBase" id="RU361155"/>
    </source>
</evidence>
<dbReference type="GO" id="GO:0008146">
    <property type="term" value="F:sulfotransferase activity"/>
    <property type="evidence" value="ECO:0007669"/>
    <property type="project" value="InterPro"/>
</dbReference>
<comment type="similarity">
    <text evidence="2 6">Belongs to the sulfotransferase 1 family.</text>
</comment>
<dbReference type="GO" id="GO:0006805">
    <property type="term" value="P:xenobiotic metabolic process"/>
    <property type="evidence" value="ECO:0007669"/>
    <property type="project" value="UniProtKB-ARBA"/>
</dbReference>
<keyword evidence="9" id="KW-1185">Reference proteome</keyword>
<dbReference type="OrthoDB" id="205623at2759"/>
<dbReference type="AlphaFoldDB" id="A0A673AK54"/>
<evidence type="ECO:0000256" key="2">
    <source>
        <dbReference type="ARBA" id="ARBA00005771"/>
    </source>
</evidence>
<reference evidence="8" key="1">
    <citation type="submission" date="2019-06" db="EMBL/GenBank/DDBJ databases">
        <authorList>
            <consortium name="Wellcome Sanger Institute Data Sharing"/>
        </authorList>
    </citation>
    <scope>NUCLEOTIDE SEQUENCE [LARGE SCALE GENOMIC DNA]</scope>
</reference>
<dbReference type="FunFam" id="3.40.50.300:FF:000433">
    <property type="entry name" value="Estrogen sulfotransferase"/>
    <property type="match status" value="1"/>
</dbReference>
<comment type="subcellular location">
    <subcellularLocation>
        <location evidence="1">Cytoplasm</location>
    </subcellularLocation>
</comment>
<dbReference type="GO" id="GO:0006584">
    <property type="term" value="P:catecholamine metabolic process"/>
    <property type="evidence" value="ECO:0007669"/>
    <property type="project" value="UniProtKB-KW"/>
</dbReference>
<reference evidence="8" key="3">
    <citation type="submission" date="2025-09" db="UniProtKB">
        <authorList>
            <consortium name="Ensembl"/>
        </authorList>
    </citation>
    <scope>IDENTIFICATION</scope>
</reference>
<reference evidence="8" key="2">
    <citation type="submission" date="2025-08" db="UniProtKB">
        <authorList>
            <consortium name="Ensembl"/>
        </authorList>
    </citation>
    <scope>IDENTIFICATION</scope>
</reference>
<proteinExistence type="inferred from homology"/>
<keyword evidence="5" id="KW-0128">Catecholamine metabolism</keyword>
<dbReference type="RefSeq" id="XP_029978407.1">
    <property type="nucleotide sequence ID" value="XM_030122547.1"/>
</dbReference>
<dbReference type="GeneID" id="115410764"/>
<dbReference type="InParanoid" id="A0A673AK54"/>
<evidence type="ECO:0000256" key="3">
    <source>
        <dbReference type="ARBA" id="ARBA00022490"/>
    </source>
</evidence>
<protein>
    <recommendedName>
        <fullName evidence="6">Sulfotransferase</fullName>
        <ecNumber evidence="6">2.8.2.-</ecNumber>
    </recommendedName>
</protein>
<accession>A0A673AK54</accession>
<dbReference type="Pfam" id="PF00685">
    <property type="entry name" value="Sulfotransfer_1"/>
    <property type="match status" value="1"/>
</dbReference>
<dbReference type="Ensembl" id="ENSSORT00005030462.1">
    <property type="protein sequence ID" value="ENSSORP00005029629.1"/>
    <property type="gene ID" value="ENSSORG00005014132.1"/>
</dbReference>
<dbReference type="InterPro" id="IPR027417">
    <property type="entry name" value="P-loop_NTPase"/>
</dbReference>
<gene>
    <name evidence="8" type="primary">LOC115410764</name>
</gene>
<keyword evidence="4 6" id="KW-0808">Transferase</keyword>
<dbReference type="PANTHER" id="PTHR11783">
    <property type="entry name" value="SULFOTRANSFERASE SULT"/>
    <property type="match status" value="1"/>
</dbReference>
<dbReference type="Gene3D" id="3.40.50.300">
    <property type="entry name" value="P-loop containing nucleotide triphosphate hydrolases"/>
    <property type="match status" value="1"/>
</dbReference>
<evidence type="ECO:0000259" key="7">
    <source>
        <dbReference type="Pfam" id="PF00685"/>
    </source>
</evidence>
<evidence type="ECO:0000256" key="4">
    <source>
        <dbReference type="ARBA" id="ARBA00022679"/>
    </source>
</evidence>
<organism evidence="8 9">
    <name type="scientific">Sphaeramia orbicularis</name>
    <name type="common">orbiculate cardinalfish</name>
    <dbReference type="NCBI Taxonomy" id="375764"/>
    <lineage>
        <taxon>Eukaryota</taxon>
        <taxon>Metazoa</taxon>
        <taxon>Chordata</taxon>
        <taxon>Craniata</taxon>
        <taxon>Vertebrata</taxon>
        <taxon>Euteleostomi</taxon>
        <taxon>Actinopterygii</taxon>
        <taxon>Neopterygii</taxon>
        <taxon>Teleostei</taxon>
        <taxon>Neoteleostei</taxon>
        <taxon>Acanthomorphata</taxon>
        <taxon>Gobiaria</taxon>
        <taxon>Kurtiformes</taxon>
        <taxon>Apogonoidei</taxon>
        <taxon>Apogonidae</taxon>
        <taxon>Apogoninae</taxon>
        <taxon>Sphaeramia</taxon>
    </lineage>
</organism>
<keyword evidence="3" id="KW-0963">Cytoplasm</keyword>
<evidence type="ECO:0000313" key="9">
    <source>
        <dbReference type="Proteomes" id="UP000472271"/>
    </source>
</evidence>
<dbReference type="InterPro" id="IPR000863">
    <property type="entry name" value="Sulfotransferase_dom"/>
</dbReference>
<sequence length="284" mass="33405">MTEADLYILYKGMYVPNYFHTVQSLKYCEEFSFRPDDVLITTYPKSGTTWTKEIVPLILSGGDPASVETLPNLDRTPWLEETQACKLNLEDRSSPRILTTHLLYHWLPPSFFEVKPKVIYVMRNPKDVFTSAFHFFGMCGHLVSPSSQTDFLHKFLNRKVAYGSWFDHVKSWLNAEDKLQMIIIYEEIIMDLKNLVTRIAKFLGKPLQAEIIENLTDRCPFNNMKKNKMSNYSTLEIMDQTKSEFLRKGIVGDWKNQITTAEVEYFDHIYKEKMKDVNYKFIWD</sequence>
<dbReference type="GO" id="GO:0005737">
    <property type="term" value="C:cytoplasm"/>
    <property type="evidence" value="ECO:0007669"/>
    <property type="project" value="UniProtKB-SubCell"/>
</dbReference>
<dbReference type="EC" id="2.8.2.-" evidence="6"/>
<evidence type="ECO:0000256" key="1">
    <source>
        <dbReference type="ARBA" id="ARBA00004496"/>
    </source>
</evidence>
<feature type="domain" description="Sulfotransferase" evidence="7">
    <location>
        <begin position="35"/>
        <end position="277"/>
    </location>
</feature>
<name>A0A673AK54_9TELE</name>
<evidence type="ECO:0000256" key="5">
    <source>
        <dbReference type="ARBA" id="ARBA00022939"/>
    </source>
</evidence>